<feature type="transmembrane region" description="Helical" evidence="6">
    <location>
        <begin position="90"/>
        <end position="109"/>
    </location>
</feature>
<feature type="domain" description="EamA" evidence="7">
    <location>
        <begin position="147"/>
        <end position="285"/>
    </location>
</feature>
<dbReference type="PANTHER" id="PTHR32322:SF2">
    <property type="entry name" value="EAMA DOMAIN-CONTAINING PROTEIN"/>
    <property type="match status" value="1"/>
</dbReference>
<gene>
    <name evidence="8" type="ORF">CBP51_06270</name>
</gene>
<evidence type="ECO:0000313" key="8">
    <source>
        <dbReference type="EMBL" id="OZY86621.1"/>
    </source>
</evidence>
<comment type="subcellular location">
    <subcellularLocation>
        <location evidence="1">Membrane</location>
        <topology evidence="1">Multi-pass membrane protein</topology>
    </subcellularLocation>
</comment>
<dbReference type="GO" id="GO:0016020">
    <property type="term" value="C:membrane"/>
    <property type="evidence" value="ECO:0007669"/>
    <property type="project" value="UniProtKB-SubCell"/>
</dbReference>
<dbReference type="InterPro" id="IPR050638">
    <property type="entry name" value="AA-Vitamin_Transporters"/>
</dbReference>
<name>A0A266QB76_9GAMM</name>
<feature type="transmembrane region" description="Helical" evidence="6">
    <location>
        <begin position="243"/>
        <end position="263"/>
    </location>
</feature>
<evidence type="ECO:0000256" key="5">
    <source>
        <dbReference type="ARBA" id="ARBA00023136"/>
    </source>
</evidence>
<sequence length="331" mass="36359">MAVFFAYISVVLIWATTPLAIQWSSDSLSFIAAAASRMLLALALALAVHALLRQSLLDYWYQRKIYFAASLGIFPNMPLVYWAAQFIPSGLVAIIFALSPFATGVMTLLLLKQNPFGIKRVLALLLAISGLVVIFYHQMRFDSDSIYGVVGILLSCALFSFSSVWVKKISEQSRQQTAPFQQATGALLFALPGLLLSWWWMDGSIPAQVSLKSAGAVVYLAIVGSLLGAVMFFFILQRLSASAVSLVTLMTPVLAIVIGKHLADEVLPVQTLIGVSIVLAALLLYSPWSLREWHGALTIKLLRALREPAIIEQSEVQILLKQAQEDVDRYK</sequence>
<dbReference type="InterPro" id="IPR037185">
    <property type="entry name" value="EmrE-like"/>
</dbReference>
<dbReference type="Proteomes" id="UP000216101">
    <property type="component" value="Unassembled WGS sequence"/>
</dbReference>
<protein>
    <recommendedName>
        <fullName evidence="7">EamA domain-containing protein</fullName>
    </recommendedName>
</protein>
<evidence type="ECO:0000259" key="7">
    <source>
        <dbReference type="Pfam" id="PF00892"/>
    </source>
</evidence>
<feature type="transmembrane region" description="Helical" evidence="6">
    <location>
        <begin position="178"/>
        <end position="201"/>
    </location>
</feature>
<dbReference type="Pfam" id="PF00892">
    <property type="entry name" value="EamA"/>
    <property type="match status" value="2"/>
</dbReference>
<evidence type="ECO:0000256" key="6">
    <source>
        <dbReference type="SAM" id="Phobius"/>
    </source>
</evidence>
<evidence type="ECO:0000256" key="1">
    <source>
        <dbReference type="ARBA" id="ARBA00004141"/>
    </source>
</evidence>
<proteinExistence type="inferred from homology"/>
<evidence type="ECO:0000256" key="4">
    <source>
        <dbReference type="ARBA" id="ARBA00022989"/>
    </source>
</evidence>
<feature type="transmembrane region" description="Helical" evidence="6">
    <location>
        <begin position="64"/>
        <end position="84"/>
    </location>
</feature>
<dbReference type="PANTHER" id="PTHR32322">
    <property type="entry name" value="INNER MEMBRANE TRANSPORTER"/>
    <property type="match status" value="1"/>
</dbReference>
<dbReference type="EMBL" id="NHNI01000001">
    <property type="protein sequence ID" value="OZY86621.1"/>
    <property type="molecule type" value="Genomic_DNA"/>
</dbReference>
<dbReference type="SUPFAM" id="SSF103481">
    <property type="entry name" value="Multidrug resistance efflux transporter EmrE"/>
    <property type="match status" value="2"/>
</dbReference>
<keyword evidence="5 6" id="KW-0472">Membrane</keyword>
<keyword evidence="9" id="KW-1185">Reference proteome</keyword>
<reference evidence="9" key="1">
    <citation type="submission" date="2017-05" db="EMBL/GenBank/DDBJ databases">
        <authorList>
            <person name="Barney B.M."/>
        </authorList>
    </citation>
    <scope>NUCLEOTIDE SEQUENCE [LARGE SCALE GENOMIC DNA]</scope>
    <source>
        <strain evidence="9">PSBB022</strain>
    </source>
</reference>
<organism evidence="8 9">
    <name type="scientific">Cellvibrio mixtus</name>
    <dbReference type="NCBI Taxonomy" id="39650"/>
    <lineage>
        <taxon>Bacteria</taxon>
        <taxon>Pseudomonadati</taxon>
        <taxon>Pseudomonadota</taxon>
        <taxon>Gammaproteobacteria</taxon>
        <taxon>Cellvibrionales</taxon>
        <taxon>Cellvibrionaceae</taxon>
        <taxon>Cellvibrio</taxon>
    </lineage>
</organism>
<feature type="transmembrane region" description="Helical" evidence="6">
    <location>
        <begin position="213"/>
        <end position="236"/>
    </location>
</feature>
<dbReference type="RefSeq" id="WP_094984245.1">
    <property type="nucleotide sequence ID" value="NZ_NHNI01000001.1"/>
</dbReference>
<evidence type="ECO:0000256" key="2">
    <source>
        <dbReference type="ARBA" id="ARBA00007362"/>
    </source>
</evidence>
<dbReference type="AlphaFoldDB" id="A0A266QB76"/>
<dbReference type="InterPro" id="IPR000620">
    <property type="entry name" value="EamA_dom"/>
</dbReference>
<feature type="transmembrane region" description="Helical" evidence="6">
    <location>
        <begin position="269"/>
        <end position="290"/>
    </location>
</feature>
<evidence type="ECO:0000313" key="9">
    <source>
        <dbReference type="Proteomes" id="UP000216101"/>
    </source>
</evidence>
<feature type="transmembrane region" description="Helical" evidence="6">
    <location>
        <begin position="30"/>
        <end position="52"/>
    </location>
</feature>
<evidence type="ECO:0000256" key="3">
    <source>
        <dbReference type="ARBA" id="ARBA00022692"/>
    </source>
</evidence>
<keyword evidence="4 6" id="KW-1133">Transmembrane helix</keyword>
<keyword evidence="3 6" id="KW-0812">Transmembrane</keyword>
<comment type="similarity">
    <text evidence="2">Belongs to the EamA transporter family.</text>
</comment>
<feature type="transmembrane region" description="Helical" evidence="6">
    <location>
        <begin position="145"/>
        <end position="166"/>
    </location>
</feature>
<accession>A0A266QB76</accession>
<comment type="caution">
    <text evidence="8">The sequence shown here is derived from an EMBL/GenBank/DDBJ whole genome shotgun (WGS) entry which is preliminary data.</text>
</comment>
<feature type="transmembrane region" description="Helical" evidence="6">
    <location>
        <begin position="121"/>
        <end position="139"/>
    </location>
</feature>
<feature type="domain" description="EamA" evidence="7">
    <location>
        <begin position="6"/>
        <end position="135"/>
    </location>
</feature>